<keyword evidence="2" id="KW-0285">Flavoprotein</keyword>
<dbReference type="Gene3D" id="3.50.50.60">
    <property type="entry name" value="FAD/NAD(P)-binding domain"/>
    <property type="match status" value="2"/>
</dbReference>
<dbReference type="RefSeq" id="WP_344855213.1">
    <property type="nucleotide sequence ID" value="NZ_BAAAZN010000001.1"/>
</dbReference>
<feature type="domain" description="FAD/NAD(P)-binding" evidence="5">
    <location>
        <begin position="6"/>
        <end position="300"/>
    </location>
</feature>
<keyword evidence="8" id="KW-1185">Reference proteome</keyword>
<comment type="cofactor">
    <cofactor evidence="1">
        <name>FAD</name>
        <dbReference type="ChEBI" id="CHEBI:57692"/>
    </cofactor>
</comment>
<evidence type="ECO:0000313" key="8">
    <source>
        <dbReference type="Proteomes" id="UP001500689"/>
    </source>
</evidence>
<dbReference type="SUPFAM" id="SSF55424">
    <property type="entry name" value="FAD/NAD-linked reductases, dimerisation (C-terminal) domain"/>
    <property type="match status" value="1"/>
</dbReference>
<keyword evidence="3" id="KW-0274">FAD</keyword>
<reference evidence="8" key="1">
    <citation type="journal article" date="2019" name="Int. J. Syst. Evol. Microbiol.">
        <title>The Global Catalogue of Microorganisms (GCM) 10K type strain sequencing project: providing services to taxonomists for standard genome sequencing and annotation.</title>
        <authorList>
            <consortium name="The Broad Institute Genomics Platform"/>
            <consortium name="The Broad Institute Genome Sequencing Center for Infectious Disease"/>
            <person name="Wu L."/>
            <person name="Ma J."/>
        </authorList>
    </citation>
    <scope>NUCLEOTIDE SEQUENCE [LARGE SCALE GENOMIC DNA]</scope>
    <source>
        <strain evidence="8">JCM 16898</strain>
    </source>
</reference>
<evidence type="ECO:0000256" key="3">
    <source>
        <dbReference type="ARBA" id="ARBA00022827"/>
    </source>
</evidence>
<dbReference type="PRINTS" id="PR00368">
    <property type="entry name" value="FADPNR"/>
</dbReference>
<proteinExistence type="predicted"/>
<evidence type="ECO:0000256" key="4">
    <source>
        <dbReference type="ARBA" id="ARBA00023002"/>
    </source>
</evidence>
<dbReference type="Gene3D" id="3.30.390.30">
    <property type="match status" value="1"/>
</dbReference>
<evidence type="ECO:0000256" key="2">
    <source>
        <dbReference type="ARBA" id="ARBA00022630"/>
    </source>
</evidence>
<dbReference type="Pfam" id="PF14759">
    <property type="entry name" value="Reductase_C"/>
    <property type="match status" value="1"/>
</dbReference>
<evidence type="ECO:0000259" key="5">
    <source>
        <dbReference type="Pfam" id="PF07992"/>
    </source>
</evidence>
<dbReference type="InterPro" id="IPR036188">
    <property type="entry name" value="FAD/NAD-bd_sf"/>
</dbReference>
<gene>
    <name evidence="7" type="ORF">GCM10022222_07340</name>
</gene>
<evidence type="ECO:0000259" key="6">
    <source>
        <dbReference type="Pfam" id="PF14759"/>
    </source>
</evidence>
<dbReference type="PANTHER" id="PTHR43557:SF2">
    <property type="entry name" value="RIESKE DOMAIN-CONTAINING PROTEIN-RELATED"/>
    <property type="match status" value="1"/>
</dbReference>
<dbReference type="Pfam" id="PF07992">
    <property type="entry name" value="Pyr_redox_2"/>
    <property type="match status" value="1"/>
</dbReference>
<dbReference type="InterPro" id="IPR050446">
    <property type="entry name" value="FAD-oxidoreductase/Apoptosis"/>
</dbReference>
<dbReference type="Proteomes" id="UP001500689">
    <property type="component" value="Unassembled WGS sequence"/>
</dbReference>
<feature type="domain" description="Reductase C-terminal" evidence="6">
    <location>
        <begin position="322"/>
        <end position="391"/>
    </location>
</feature>
<accession>A0ABP6V4V5</accession>
<dbReference type="InterPro" id="IPR028202">
    <property type="entry name" value="Reductase_C"/>
</dbReference>
<dbReference type="InterPro" id="IPR023753">
    <property type="entry name" value="FAD/NAD-binding_dom"/>
</dbReference>
<dbReference type="EMBL" id="BAAAZN010000001">
    <property type="protein sequence ID" value="GAA3526888.1"/>
    <property type="molecule type" value="Genomic_DNA"/>
</dbReference>
<evidence type="ECO:0000256" key="1">
    <source>
        <dbReference type="ARBA" id="ARBA00001974"/>
    </source>
</evidence>
<dbReference type="PRINTS" id="PR00411">
    <property type="entry name" value="PNDRDTASEI"/>
</dbReference>
<organism evidence="7 8">
    <name type="scientific">Amycolatopsis ultiminotia</name>
    <dbReference type="NCBI Taxonomy" id="543629"/>
    <lineage>
        <taxon>Bacteria</taxon>
        <taxon>Bacillati</taxon>
        <taxon>Actinomycetota</taxon>
        <taxon>Actinomycetes</taxon>
        <taxon>Pseudonocardiales</taxon>
        <taxon>Pseudonocardiaceae</taxon>
        <taxon>Amycolatopsis</taxon>
    </lineage>
</organism>
<name>A0ABP6V4V5_9PSEU</name>
<protein>
    <submittedName>
        <fullName evidence="7">FAD-dependent oxidoreductase</fullName>
    </submittedName>
</protein>
<dbReference type="PANTHER" id="PTHR43557">
    <property type="entry name" value="APOPTOSIS-INDUCING FACTOR 1"/>
    <property type="match status" value="1"/>
</dbReference>
<dbReference type="SUPFAM" id="SSF51905">
    <property type="entry name" value="FAD/NAD(P)-binding domain"/>
    <property type="match status" value="2"/>
</dbReference>
<evidence type="ECO:0000313" key="7">
    <source>
        <dbReference type="EMBL" id="GAA3526888.1"/>
    </source>
</evidence>
<keyword evidence="4" id="KW-0560">Oxidoreductase</keyword>
<dbReference type="InterPro" id="IPR016156">
    <property type="entry name" value="FAD/NAD-linked_Rdtase_dimer_sf"/>
</dbReference>
<comment type="caution">
    <text evidence="7">The sequence shown here is derived from an EMBL/GenBank/DDBJ whole genome shotgun (WGS) entry which is preliminary data.</text>
</comment>
<sequence length="395" mass="41402">MSGDGVLVIGAGAAALGVVEGLREQGYQEPIDVVGAEKWSPYDRPPLSKRVLDGRLTPEQTELRPSADLGRLGARWLLGHRVVGLDVDAHAAELDDGKRLRWSSAVVATGLAPRLPGFARGLDGVHVLRTLDDALVLRTEMLNARGIAVVGAGVLGCEIAATARGMGLEVALIDKEPAPMWSRTGHELAAMLATLHTRRGAKLHTGVGVARLEGDGGRVREVVLADGTRIDADLVVVALGSDTATDWLQGSGLTVDDGVVCDAHCRAAPDVYAAGDVARWYHEGLGRLVRREDRTNASAQGLAVARRILGDTRPYAPMASSWTNQYDVSLHFAGELVGENPEDTALTVVSGNPGEGKFAATVAAGEHVIGAVGWNDPRGFRAARAAIGRPSSTAA</sequence>